<evidence type="ECO:0000256" key="3">
    <source>
        <dbReference type="ARBA" id="ARBA00023052"/>
    </source>
</evidence>
<keyword evidence="3 4" id="KW-0786">Thiamine pyrophosphate</keyword>
<dbReference type="EMBL" id="CP016757">
    <property type="protein sequence ID" value="ANZ46495.1"/>
    <property type="molecule type" value="Genomic_DNA"/>
</dbReference>
<proteinExistence type="inferred from homology"/>
<evidence type="ECO:0000256" key="1">
    <source>
        <dbReference type="ARBA" id="ARBA00001964"/>
    </source>
</evidence>
<dbReference type="SUPFAM" id="SSF52518">
    <property type="entry name" value="Thiamin diphosphate-binding fold (THDP-binding)"/>
    <property type="match status" value="2"/>
</dbReference>
<dbReference type="InterPro" id="IPR000399">
    <property type="entry name" value="TPP-bd_CS"/>
</dbReference>
<reference evidence="8" key="1">
    <citation type="submission" date="2016-08" db="EMBL/GenBank/DDBJ databases">
        <title>Complete genome of Cloacibacillus porcorum.</title>
        <authorList>
            <person name="Looft T."/>
            <person name="Bayles D.O."/>
            <person name="Alt D.P."/>
        </authorList>
    </citation>
    <scope>NUCLEOTIDE SEQUENCE [LARGE SCALE GENOMIC DNA]</scope>
    <source>
        <strain evidence="8">CL-84</strain>
    </source>
</reference>
<evidence type="ECO:0000313" key="8">
    <source>
        <dbReference type="EMBL" id="ANZ46495.1"/>
    </source>
</evidence>
<dbReference type="PROSITE" id="PS00187">
    <property type="entry name" value="TPP_ENZYMES"/>
    <property type="match status" value="1"/>
</dbReference>
<dbReference type="SUPFAM" id="SSF52467">
    <property type="entry name" value="DHS-like NAD/FAD-binding domain"/>
    <property type="match status" value="1"/>
</dbReference>
<feature type="domain" description="Thiamine pyrophosphate enzyme TPP-binding" evidence="6">
    <location>
        <begin position="401"/>
        <end position="540"/>
    </location>
</feature>
<dbReference type="CDD" id="cd07035">
    <property type="entry name" value="TPP_PYR_POX_like"/>
    <property type="match status" value="1"/>
</dbReference>
<dbReference type="GO" id="GO:0050660">
    <property type="term" value="F:flavin adenine dinucleotide binding"/>
    <property type="evidence" value="ECO:0007669"/>
    <property type="project" value="TreeGrafter"/>
</dbReference>
<dbReference type="Pfam" id="PF02775">
    <property type="entry name" value="TPP_enzyme_C"/>
    <property type="match status" value="1"/>
</dbReference>
<dbReference type="InterPro" id="IPR029061">
    <property type="entry name" value="THDP-binding"/>
</dbReference>
<dbReference type="Pfam" id="PF00205">
    <property type="entry name" value="TPP_enzyme_M"/>
    <property type="match status" value="1"/>
</dbReference>
<dbReference type="GO" id="GO:0009099">
    <property type="term" value="P:L-valine biosynthetic process"/>
    <property type="evidence" value="ECO:0007669"/>
    <property type="project" value="TreeGrafter"/>
</dbReference>
<dbReference type="Gene3D" id="3.40.50.1220">
    <property type="entry name" value="TPP-binding domain"/>
    <property type="match status" value="1"/>
</dbReference>
<dbReference type="Proteomes" id="UP000093044">
    <property type="component" value="Chromosome"/>
</dbReference>
<gene>
    <name evidence="8" type="ORF">BED41_00950</name>
</gene>
<dbReference type="PANTHER" id="PTHR18968:SF13">
    <property type="entry name" value="ACETOLACTATE SYNTHASE CATALYTIC SUBUNIT, MITOCHONDRIAL"/>
    <property type="match status" value="1"/>
</dbReference>
<accession>A0A1B2I977</accession>
<evidence type="ECO:0000256" key="2">
    <source>
        <dbReference type="ARBA" id="ARBA00007812"/>
    </source>
</evidence>
<evidence type="ECO:0000313" key="9">
    <source>
        <dbReference type="Proteomes" id="UP000093044"/>
    </source>
</evidence>
<dbReference type="STRING" id="1197717.BED41_00950"/>
<dbReference type="GO" id="GO:0000287">
    <property type="term" value="F:magnesium ion binding"/>
    <property type="evidence" value="ECO:0007669"/>
    <property type="project" value="InterPro"/>
</dbReference>
<dbReference type="AlphaFoldDB" id="A0A1B2I977"/>
<comment type="similarity">
    <text evidence="2 4">Belongs to the TPP enzyme family.</text>
</comment>
<dbReference type="GO" id="GO:0030976">
    <property type="term" value="F:thiamine pyrophosphate binding"/>
    <property type="evidence" value="ECO:0007669"/>
    <property type="project" value="InterPro"/>
</dbReference>
<dbReference type="PANTHER" id="PTHR18968">
    <property type="entry name" value="THIAMINE PYROPHOSPHATE ENZYMES"/>
    <property type="match status" value="1"/>
</dbReference>
<dbReference type="KEGG" id="cpor:BED41_00950"/>
<evidence type="ECO:0000256" key="4">
    <source>
        <dbReference type="RuleBase" id="RU362132"/>
    </source>
</evidence>
<dbReference type="Gene3D" id="3.40.50.970">
    <property type="match status" value="2"/>
</dbReference>
<dbReference type="CDD" id="cd00568">
    <property type="entry name" value="TPP_enzymes"/>
    <property type="match status" value="1"/>
</dbReference>
<keyword evidence="9" id="KW-1185">Reference proteome</keyword>
<evidence type="ECO:0000259" key="5">
    <source>
        <dbReference type="Pfam" id="PF00205"/>
    </source>
</evidence>
<feature type="domain" description="Thiamine pyrophosphate enzyme N-terminal TPP-binding" evidence="7">
    <location>
        <begin position="1"/>
        <end position="115"/>
    </location>
</feature>
<dbReference type="InterPro" id="IPR029035">
    <property type="entry name" value="DHS-like_NAD/FAD-binding_dom"/>
</dbReference>
<evidence type="ECO:0008006" key="10">
    <source>
        <dbReference type="Google" id="ProtNLM"/>
    </source>
</evidence>
<dbReference type="InterPro" id="IPR012001">
    <property type="entry name" value="Thiamin_PyroP_enz_TPP-bd_dom"/>
</dbReference>
<evidence type="ECO:0000259" key="6">
    <source>
        <dbReference type="Pfam" id="PF02775"/>
    </source>
</evidence>
<evidence type="ECO:0000259" key="7">
    <source>
        <dbReference type="Pfam" id="PF02776"/>
    </source>
</evidence>
<dbReference type="GO" id="GO:0003984">
    <property type="term" value="F:acetolactate synthase activity"/>
    <property type="evidence" value="ECO:0007669"/>
    <property type="project" value="TreeGrafter"/>
</dbReference>
<dbReference type="InterPro" id="IPR012000">
    <property type="entry name" value="Thiamin_PyroP_enz_cen_dom"/>
</dbReference>
<dbReference type="InterPro" id="IPR011766">
    <property type="entry name" value="TPP_enzyme_TPP-bd"/>
</dbReference>
<dbReference type="Pfam" id="PF02776">
    <property type="entry name" value="TPP_enzyme_N"/>
    <property type="match status" value="1"/>
</dbReference>
<protein>
    <recommendedName>
        <fullName evidence="10">Acetolactate synthase</fullName>
    </recommendedName>
</protein>
<comment type="cofactor">
    <cofactor evidence="1">
        <name>thiamine diphosphate</name>
        <dbReference type="ChEBI" id="CHEBI:58937"/>
    </cofactor>
</comment>
<feature type="domain" description="Thiamine pyrophosphate enzyme central" evidence="5">
    <location>
        <begin position="192"/>
        <end position="327"/>
    </location>
</feature>
<dbReference type="GO" id="GO:0009097">
    <property type="term" value="P:isoleucine biosynthetic process"/>
    <property type="evidence" value="ECO:0007669"/>
    <property type="project" value="TreeGrafter"/>
</dbReference>
<organism evidence="8 9">
    <name type="scientific">Cloacibacillus porcorum</name>
    <dbReference type="NCBI Taxonomy" id="1197717"/>
    <lineage>
        <taxon>Bacteria</taxon>
        <taxon>Thermotogati</taxon>
        <taxon>Synergistota</taxon>
        <taxon>Synergistia</taxon>
        <taxon>Synergistales</taxon>
        <taxon>Synergistaceae</taxon>
        <taxon>Cloacibacillus</taxon>
    </lineage>
</organism>
<dbReference type="GO" id="GO:0005948">
    <property type="term" value="C:acetolactate synthase complex"/>
    <property type="evidence" value="ECO:0007669"/>
    <property type="project" value="TreeGrafter"/>
</dbReference>
<sequence length="569" mass="61847">MSGAQIILEMLRLHEVKHVFGLPGETTLGFYREWLKCSDIEHILTHDERAAAYMAEAYAKVSGRVGISEAPSPGGSHPVPGVLESFTGAVPTICFTSDVPYNNDKRNMLSGFDQNRLYSAITKESILITKAKDIPFLIRRAFRVALSGRPGAVHIRVPMDVYTEEAEVDDLYADPCMAKWPAYRPVADFSQIDRAVKLLAAAKRPVIVCGQGALISDAGDEVRALAEELNIPVGCTMTGKGTISETHPLSIRLIGARGGTSYSNKFLETADLVFFIGSNTDSAGTDAWKLPKQSGGLKVIYLNIDGVDAGNNYRTDVVLLGDAKATVGMMVEKIRAEGIKSNAENGCEAAPAMKALDESLREFVKSTQLPIHPVRFMKELEALLPAKSHIVVEPSVGSIFSAAYIKQREQGRLFLSNYSNGALGYALPAAIGAAVAHPDHTIIALGGDGSFHFNCGELETYARLGVNVKMIVCNNNVFGWIKGETAHVYRSDFFATDFGVVDYAGVARAFGVKAYKLDDPAKITETLKEAIEYQGPVLIELRVPDESQLVPPVPRWIPNAVEKDIPYCY</sequence>
<name>A0A1B2I977_9BACT</name>
<dbReference type="InterPro" id="IPR045229">
    <property type="entry name" value="TPP_enz"/>
</dbReference>